<dbReference type="InterPro" id="IPR008969">
    <property type="entry name" value="CarboxyPept-like_regulatory"/>
</dbReference>
<evidence type="ECO:0000256" key="1">
    <source>
        <dbReference type="SAM" id="Coils"/>
    </source>
</evidence>
<dbReference type="AlphaFoldDB" id="A0A7X9XDE6"/>
<reference evidence="2 3" key="1">
    <citation type="submission" date="2020-04" db="EMBL/GenBank/DDBJ databases">
        <title>Flammeovirga sp. SR4, a novel species isolated from seawater.</title>
        <authorList>
            <person name="Wang X."/>
        </authorList>
    </citation>
    <scope>NUCLEOTIDE SEQUENCE [LARGE SCALE GENOMIC DNA]</scope>
    <source>
        <strain evidence="2 3">ATCC 23126</strain>
    </source>
</reference>
<dbReference type="EMBL" id="JABANE010000197">
    <property type="protein sequence ID" value="NME72718.1"/>
    <property type="molecule type" value="Genomic_DNA"/>
</dbReference>
<evidence type="ECO:0000313" key="3">
    <source>
        <dbReference type="Proteomes" id="UP000576082"/>
    </source>
</evidence>
<protein>
    <submittedName>
        <fullName evidence="2">Carboxypeptidase-like regulatory domain-containing protein</fullName>
    </submittedName>
</protein>
<dbReference type="SUPFAM" id="SSF49464">
    <property type="entry name" value="Carboxypeptidase regulatory domain-like"/>
    <property type="match status" value="1"/>
</dbReference>
<feature type="coiled-coil region" evidence="1">
    <location>
        <begin position="99"/>
        <end position="126"/>
    </location>
</feature>
<keyword evidence="2" id="KW-0121">Carboxypeptidase</keyword>
<evidence type="ECO:0000313" key="2">
    <source>
        <dbReference type="EMBL" id="NME72718.1"/>
    </source>
</evidence>
<accession>A0A7X9XDE6</accession>
<keyword evidence="2" id="KW-0378">Hydrolase</keyword>
<dbReference type="RefSeq" id="WP_169660895.1">
    <property type="nucleotide sequence ID" value="NZ_JABANE010000197.1"/>
</dbReference>
<dbReference type="GO" id="GO:0004180">
    <property type="term" value="F:carboxypeptidase activity"/>
    <property type="evidence" value="ECO:0007669"/>
    <property type="project" value="UniProtKB-KW"/>
</dbReference>
<keyword evidence="3" id="KW-1185">Reference proteome</keyword>
<keyword evidence="1" id="KW-0175">Coiled coil</keyword>
<name>A0A7X9XDE6_9BACT</name>
<dbReference type="Proteomes" id="UP000576082">
    <property type="component" value="Unassembled WGS sequence"/>
</dbReference>
<gene>
    <name evidence="2" type="ORF">HHU12_32460</name>
</gene>
<keyword evidence="2" id="KW-0645">Protease</keyword>
<sequence length="859" mass="98134">MWKQYSIIVFIFYSFNLFGQEKSVSGDIKSVSGDVVPFANIIAYPKEDMSKPITYGFSNSQGQFSLKIPSDLKAITINVTAIGFKEKTVALQLNGQSVEITLEESITELKEVVVELREETDTLNLDTEHMNLSKESTLREMLNKTDGVIIGDEGTISYQGKQINKVLINGKEVFINQNKVALDNLNYEIMKNVQIIDNYKDKFTLDFKRIQDPVINIDTKEEFKGVVKAQIDAGIGYTEKFAVKGKGFFFSDKLNSFATTNTNNVGEKELGQKDVTSSVLKYATGALNNTLRPFFMDDSRTFKSFVSNSNLTTRWQGLNSKTGVVFYYGNIQTERKIDINTIVADVLTQGKQTENIHKGNFISVTANHSRILSKKTVFQNVLSAMTIDQQGDNKSFNTLYIPEVTTFTELNQNRPKNFTLSNALKITHLLSDNIAFDLNVDYFNERNTRDFTTLLTNINFPDLSQEEMTSKQLFSTLANLQFRFKKASLKAGIHLSKNLENGHLTFNNDVPTTTSLERGITILDVPLSLSGSINKLDYTFSATPTLIHTQKTQYSNFFKMHHSLTYNFETQNTLGISAGRDYRFYNLHVLFDTMMRSYNQIIINNRDYVNQYATRDEASLSWFNNNVARSKSNHIIYRYTREQDFLQNVLDSISNNVFYYSNQVFDKKETHSLSSGYQKGFYIGKSYHLLKLDGKLDYTYNNYTTSVNSVNTPSRSDAWVPSLNISFLPRSFFIKEVSNELNYNHMIFWLNNEEINRQSVITNTFSVRGHGNKTTWNVNFIFTKYSIENTEFNVPDLHLSYKYDLSDRLSFSLVGQSLLTLFKLNNYNYVNTISSGNTLTQIATNNNLGYLLLTTSIKL</sequence>
<proteinExistence type="predicted"/>
<dbReference type="SUPFAM" id="SSF56935">
    <property type="entry name" value="Porins"/>
    <property type="match status" value="1"/>
</dbReference>
<organism evidence="2 3">
    <name type="scientific">Flammeovirga aprica JL-4</name>
    <dbReference type="NCBI Taxonomy" id="694437"/>
    <lineage>
        <taxon>Bacteria</taxon>
        <taxon>Pseudomonadati</taxon>
        <taxon>Bacteroidota</taxon>
        <taxon>Cytophagia</taxon>
        <taxon>Cytophagales</taxon>
        <taxon>Flammeovirgaceae</taxon>
        <taxon>Flammeovirga</taxon>
    </lineage>
</organism>
<comment type="caution">
    <text evidence="2">The sequence shown here is derived from an EMBL/GenBank/DDBJ whole genome shotgun (WGS) entry which is preliminary data.</text>
</comment>